<feature type="non-terminal residue" evidence="1">
    <location>
        <position position="1"/>
    </location>
</feature>
<reference evidence="1" key="1">
    <citation type="submission" date="2018-05" db="EMBL/GenBank/DDBJ databases">
        <authorList>
            <person name="Lanie J.A."/>
            <person name="Ng W.-L."/>
            <person name="Kazmierczak K.M."/>
            <person name="Andrzejewski T.M."/>
            <person name="Davidsen T.M."/>
            <person name="Wayne K.J."/>
            <person name="Tettelin H."/>
            <person name="Glass J.I."/>
            <person name="Rusch D."/>
            <person name="Podicherti R."/>
            <person name="Tsui H.-C.T."/>
            <person name="Winkler M.E."/>
        </authorList>
    </citation>
    <scope>NUCLEOTIDE SEQUENCE</scope>
</reference>
<sequence>VFELEFVITEAYPDTEYQIYQSWKHRNFANCNIGLNF</sequence>
<organism evidence="1">
    <name type="scientific">marine metagenome</name>
    <dbReference type="NCBI Taxonomy" id="408172"/>
    <lineage>
        <taxon>unclassified sequences</taxon>
        <taxon>metagenomes</taxon>
        <taxon>ecological metagenomes</taxon>
    </lineage>
</organism>
<accession>A0A381T596</accession>
<proteinExistence type="predicted"/>
<dbReference type="EMBL" id="UINC01003859">
    <property type="protein sequence ID" value="SVA09847.1"/>
    <property type="molecule type" value="Genomic_DNA"/>
</dbReference>
<name>A0A381T596_9ZZZZ</name>
<protein>
    <submittedName>
        <fullName evidence="1">Uncharacterized protein</fullName>
    </submittedName>
</protein>
<evidence type="ECO:0000313" key="1">
    <source>
        <dbReference type="EMBL" id="SVA09847.1"/>
    </source>
</evidence>
<gene>
    <name evidence="1" type="ORF">METZ01_LOCUS62701</name>
</gene>
<dbReference type="AlphaFoldDB" id="A0A381T596"/>